<feature type="chain" id="PRO_5021972966" description="MFS transporter" evidence="2">
    <location>
        <begin position="30"/>
        <end position="211"/>
    </location>
</feature>
<evidence type="ECO:0008006" key="5">
    <source>
        <dbReference type="Google" id="ProtNLM"/>
    </source>
</evidence>
<evidence type="ECO:0000256" key="1">
    <source>
        <dbReference type="SAM" id="Phobius"/>
    </source>
</evidence>
<comment type="caution">
    <text evidence="3">The sequence shown here is derived from an EMBL/GenBank/DDBJ whole genome shotgun (WGS) entry which is preliminary data.</text>
</comment>
<dbReference type="Proteomes" id="UP000316500">
    <property type="component" value="Unassembled WGS sequence"/>
</dbReference>
<reference evidence="3 4" key="1">
    <citation type="submission" date="2019-07" db="EMBL/GenBank/DDBJ databases">
        <title>Diversity of Bacteria from Kongsfjorden, Arctic.</title>
        <authorList>
            <person name="Yu Y."/>
        </authorList>
    </citation>
    <scope>NUCLEOTIDE SEQUENCE [LARGE SCALE GENOMIC DNA]</scope>
    <source>
        <strain evidence="3 4">SM1928</strain>
    </source>
</reference>
<dbReference type="AlphaFoldDB" id="A0A558H0Z5"/>
<evidence type="ECO:0000256" key="2">
    <source>
        <dbReference type="SAM" id="SignalP"/>
    </source>
</evidence>
<keyword evidence="1" id="KW-0812">Transmembrane</keyword>
<accession>A0A558H0Z5</accession>
<sequence length="211" mass="21766">MTARKARFLRAWAGAVAATLIAAASHALAGGNPPAVPVLMLSLALSGPVCIALAGRVLSLWRLTAAVVTSQALFHGLYSLDPTSHRDVGMMAAAGGHAGHAVHTLPSISGPLDHASPMMGLGHCLAAVATIAVLRYGEVTGVRLLTALGLRLIPFLRIIQPLAVEPGASVIPSDWAVRPLRNLGIPFLTMRHRGPPMLPALSQAPGAFVTS</sequence>
<name>A0A558H0Z5_PAENT</name>
<feature type="transmembrane region" description="Helical" evidence="1">
    <location>
        <begin position="39"/>
        <end position="58"/>
    </location>
</feature>
<dbReference type="OrthoDB" id="5125396at2"/>
<evidence type="ECO:0000313" key="4">
    <source>
        <dbReference type="Proteomes" id="UP000316500"/>
    </source>
</evidence>
<organism evidence="3 4">
    <name type="scientific">Paenarthrobacter nitroguajacolicus</name>
    <name type="common">Arthrobacter nitroguajacolicus</name>
    <dbReference type="NCBI Taxonomy" id="211146"/>
    <lineage>
        <taxon>Bacteria</taxon>
        <taxon>Bacillati</taxon>
        <taxon>Actinomycetota</taxon>
        <taxon>Actinomycetes</taxon>
        <taxon>Micrococcales</taxon>
        <taxon>Micrococcaceae</taxon>
        <taxon>Paenarthrobacter</taxon>
    </lineage>
</organism>
<evidence type="ECO:0000313" key="3">
    <source>
        <dbReference type="EMBL" id="TVU62762.1"/>
    </source>
</evidence>
<feature type="signal peptide" evidence="2">
    <location>
        <begin position="1"/>
        <end position="29"/>
    </location>
</feature>
<dbReference type="RefSeq" id="WP_144650138.1">
    <property type="nucleotide sequence ID" value="NZ_VNFK01000007.1"/>
</dbReference>
<gene>
    <name evidence="3" type="ORF">FQP90_11050</name>
</gene>
<keyword evidence="1" id="KW-0472">Membrane</keyword>
<proteinExistence type="predicted"/>
<keyword evidence="1" id="KW-1133">Transmembrane helix</keyword>
<dbReference type="EMBL" id="VNFK01000007">
    <property type="protein sequence ID" value="TVU62762.1"/>
    <property type="molecule type" value="Genomic_DNA"/>
</dbReference>
<keyword evidence="2" id="KW-0732">Signal</keyword>
<protein>
    <recommendedName>
        <fullName evidence="5">MFS transporter</fullName>
    </recommendedName>
</protein>